<dbReference type="Gene3D" id="1.10.510.10">
    <property type="entry name" value="Transferase(Phosphotransferase) domain 1"/>
    <property type="match status" value="1"/>
</dbReference>
<sequence>MNPFEENEIDIREILKIHRNEKSTNEAQTREMCGILIQTISEAENSGGMEKVAKYFTLALLKDVLKFVNDARNSEKVDLETKADMVAIMRDENKRRTLLEQYKKDRNKSNWRLMSLTEQKGVLEFLIQIWPDKKTNPFLPLHPIEGSLARLLSERQKLDSIDKKIAILCSTAEKCHMKDDDLREKLNEILAGEDEKSEDLPQNPKNTLALVEFKRIKVAYIDNLFARIQDLLLELSEKLRKFEVTWKRFYLLLREKFAKIGEEEYVEHILPNLSDYFVIRKRRRVIANSSSTNLSLKDLGKRKPCEELPELIRELSEELGIIVTATQEAEIKIEELIQQRPLMEKYLEQEIPDYSRRIYALYKIDQNFLENGKYANIDVARFETDQGVTTALDTSTGETVIVKAILLQNASHWKSTQQEAATLRQLDHVNVVRFVDFLDRHTPEWAFGSMCFIIMEHCAGGSLVNWIEKMKDAQRRTTLDEARIIGAQLISALSYCHERNKLHIDLKPANVFLLGDFITELLTLEHPFGRVNGQPALFAEIQTNIQKGNRTSLFEAFGETDEFEEFEILLEKCTRLDRKRRPRNAIKLRDENLFVDFLGRIENDERPSSIVPPPFPNENDEVERLKEEIQRKDRTIQELQNRLYTFNEIMEDRLKEEAKEKDAKIAKQNRENLQLKEENGNLKRELAKLKKINNELEKNFEYSRQMIDQLELRNESEKKKQRNELEKAKREIENLESILKEEKERNRGEIENQKREIERLGRELREQRKNHQPVSKKEEKRNIEKLFDKFHYFNNWEVAEQGWHLKFKSADEYWGEGDGWFYLSIWNKEGGGRFKAVAQQIDGNDGEERNWQEIESEADGQRQTIKYKMEAADFDYVRFNINFL</sequence>
<evidence type="ECO:0000256" key="2">
    <source>
        <dbReference type="ARBA" id="ARBA00022741"/>
    </source>
</evidence>
<evidence type="ECO:0000313" key="7">
    <source>
        <dbReference type="EMBL" id="CAG5091545.1"/>
    </source>
</evidence>
<dbReference type="InterPro" id="IPR011009">
    <property type="entry name" value="Kinase-like_dom_sf"/>
</dbReference>
<name>A0ABN7S7R7_OIKDI</name>
<dbReference type="PANTHER" id="PTHR24348">
    <property type="entry name" value="SERINE/THREONINE-PROTEIN KINASE UNC-51-RELATED"/>
    <property type="match status" value="1"/>
</dbReference>
<dbReference type="SMART" id="SM00220">
    <property type="entry name" value="S_TKc"/>
    <property type="match status" value="1"/>
</dbReference>
<accession>A0ABN7S7R7</accession>
<keyword evidence="8" id="KW-1185">Reference proteome</keyword>
<dbReference type="PANTHER" id="PTHR24348:SF22">
    <property type="entry name" value="NON-SPECIFIC SERINE_THREONINE PROTEIN KINASE"/>
    <property type="match status" value="1"/>
</dbReference>
<organism evidence="7 8">
    <name type="scientific">Oikopleura dioica</name>
    <name type="common">Tunicate</name>
    <dbReference type="NCBI Taxonomy" id="34765"/>
    <lineage>
        <taxon>Eukaryota</taxon>
        <taxon>Metazoa</taxon>
        <taxon>Chordata</taxon>
        <taxon>Tunicata</taxon>
        <taxon>Appendicularia</taxon>
        <taxon>Copelata</taxon>
        <taxon>Oikopleuridae</taxon>
        <taxon>Oikopleura</taxon>
    </lineage>
</organism>
<dbReference type="EMBL" id="OU015568">
    <property type="protein sequence ID" value="CAG5091545.1"/>
    <property type="molecule type" value="Genomic_DNA"/>
</dbReference>
<evidence type="ECO:0000256" key="3">
    <source>
        <dbReference type="ARBA" id="ARBA00022777"/>
    </source>
</evidence>
<keyword evidence="5" id="KW-0175">Coiled coil</keyword>
<keyword evidence="3" id="KW-0418">Kinase</keyword>
<evidence type="ECO:0000256" key="4">
    <source>
        <dbReference type="ARBA" id="ARBA00022840"/>
    </source>
</evidence>
<keyword evidence="1" id="KW-0808">Transferase</keyword>
<dbReference type="InterPro" id="IPR000719">
    <property type="entry name" value="Prot_kinase_dom"/>
</dbReference>
<evidence type="ECO:0000256" key="1">
    <source>
        <dbReference type="ARBA" id="ARBA00022679"/>
    </source>
</evidence>
<dbReference type="SUPFAM" id="SSF56112">
    <property type="entry name" value="Protein kinase-like (PK-like)"/>
    <property type="match status" value="1"/>
</dbReference>
<feature type="coiled-coil region" evidence="5">
    <location>
        <begin position="615"/>
        <end position="770"/>
    </location>
</feature>
<keyword evidence="4" id="KW-0067">ATP-binding</keyword>
<dbReference type="Gene3D" id="3.30.200.20">
    <property type="entry name" value="Phosphorylase Kinase, domain 1"/>
    <property type="match status" value="1"/>
</dbReference>
<dbReference type="Proteomes" id="UP001158576">
    <property type="component" value="Chromosome PAR"/>
</dbReference>
<dbReference type="Pfam" id="PF00069">
    <property type="entry name" value="Pkinase"/>
    <property type="match status" value="1"/>
</dbReference>
<protein>
    <submittedName>
        <fullName evidence="7">Oidioi.mRNA.OKI2018_I69.PAR.g13120.t1.cds</fullName>
    </submittedName>
</protein>
<dbReference type="InterPro" id="IPR045269">
    <property type="entry name" value="Atg1-like"/>
</dbReference>
<dbReference type="PROSITE" id="PS50011">
    <property type="entry name" value="PROTEIN_KINASE_DOM"/>
    <property type="match status" value="1"/>
</dbReference>
<keyword evidence="2" id="KW-0547">Nucleotide-binding</keyword>
<proteinExistence type="predicted"/>
<evidence type="ECO:0000259" key="6">
    <source>
        <dbReference type="PROSITE" id="PS50011"/>
    </source>
</evidence>
<evidence type="ECO:0000313" key="8">
    <source>
        <dbReference type="Proteomes" id="UP001158576"/>
    </source>
</evidence>
<reference evidence="7 8" key="1">
    <citation type="submission" date="2021-04" db="EMBL/GenBank/DDBJ databases">
        <authorList>
            <person name="Bliznina A."/>
        </authorList>
    </citation>
    <scope>NUCLEOTIDE SEQUENCE [LARGE SCALE GENOMIC DNA]</scope>
</reference>
<gene>
    <name evidence="7" type="ORF">OKIOD_LOCUS4678</name>
</gene>
<feature type="domain" description="Protein kinase" evidence="6">
    <location>
        <begin position="363"/>
        <end position="673"/>
    </location>
</feature>
<evidence type="ECO:0000256" key="5">
    <source>
        <dbReference type="SAM" id="Coils"/>
    </source>
</evidence>